<sequence length="217" mass="24473">MCHLFSLSLLARNFRHTSPVVETKQVTNRQYAFTSGERWHAAQRRRRRRRLNRRTDADTRRPAAARRAHADAHALQKCRGVLVPWAYVYMTQLALARGTGKFTLYTPTLPLTRDPIKSQACFLSHEILSNLKHKALQFQRIRAPVAIAECGRCVDGHQLCDDVCTSVKCLCVWITGRDDVCSCRAGEGQKQARIEHGSSSPAPDEKSTALVSQVIYS</sequence>
<name>Q9LGH2_ORYSJ</name>
<dbReference type="Proteomes" id="UP000000763">
    <property type="component" value="Chromosome 1"/>
</dbReference>
<proteinExistence type="predicted"/>
<evidence type="ECO:0000256" key="1">
    <source>
        <dbReference type="SAM" id="MobiDB-lite"/>
    </source>
</evidence>
<reference evidence="4" key="2">
    <citation type="journal article" date="2005" name="Nature">
        <title>The map-based sequence of the rice genome.</title>
        <authorList>
            <consortium name="International rice genome sequencing project (IRGSP)"/>
            <person name="Matsumoto T."/>
            <person name="Wu J."/>
            <person name="Kanamori H."/>
            <person name="Katayose Y."/>
            <person name="Fujisawa M."/>
            <person name="Namiki N."/>
            <person name="Mizuno H."/>
            <person name="Yamamoto K."/>
            <person name="Antonio B.A."/>
            <person name="Baba T."/>
            <person name="Sakata K."/>
            <person name="Nagamura Y."/>
            <person name="Aoki H."/>
            <person name="Arikawa K."/>
            <person name="Arita K."/>
            <person name="Bito T."/>
            <person name="Chiden Y."/>
            <person name="Fujitsuka N."/>
            <person name="Fukunaka R."/>
            <person name="Hamada M."/>
            <person name="Harada C."/>
            <person name="Hayashi A."/>
            <person name="Hijishita S."/>
            <person name="Honda M."/>
            <person name="Hosokawa S."/>
            <person name="Ichikawa Y."/>
            <person name="Idonuma A."/>
            <person name="Iijima M."/>
            <person name="Ikeda M."/>
            <person name="Ikeno M."/>
            <person name="Ito K."/>
            <person name="Ito S."/>
            <person name="Ito T."/>
            <person name="Ito Y."/>
            <person name="Ito Y."/>
            <person name="Iwabuchi A."/>
            <person name="Kamiya K."/>
            <person name="Karasawa W."/>
            <person name="Kurita K."/>
            <person name="Katagiri S."/>
            <person name="Kikuta A."/>
            <person name="Kobayashi H."/>
            <person name="Kobayashi N."/>
            <person name="Machita K."/>
            <person name="Maehara T."/>
            <person name="Masukawa M."/>
            <person name="Mizubayashi T."/>
            <person name="Mukai Y."/>
            <person name="Nagasaki H."/>
            <person name="Nagata Y."/>
            <person name="Naito S."/>
            <person name="Nakashima M."/>
            <person name="Nakama Y."/>
            <person name="Nakamichi Y."/>
            <person name="Nakamura M."/>
            <person name="Meguro A."/>
            <person name="Negishi M."/>
            <person name="Ohta I."/>
            <person name="Ohta T."/>
            <person name="Okamoto M."/>
            <person name="Ono N."/>
            <person name="Saji S."/>
            <person name="Sakaguchi M."/>
            <person name="Sakai K."/>
            <person name="Shibata M."/>
            <person name="Shimokawa T."/>
            <person name="Song J."/>
            <person name="Takazaki Y."/>
            <person name="Terasawa K."/>
            <person name="Tsugane M."/>
            <person name="Tsuji K."/>
            <person name="Ueda S."/>
            <person name="Waki K."/>
            <person name="Yamagata H."/>
            <person name="Yamamoto M."/>
            <person name="Yamamoto S."/>
            <person name="Yamane H."/>
            <person name="Yoshiki S."/>
            <person name="Yoshihara R."/>
            <person name="Yukawa K."/>
            <person name="Zhong H."/>
            <person name="Yano M."/>
            <person name="Yuan Q."/>
            <person name="Ouyang S."/>
            <person name="Liu J."/>
            <person name="Jones K.M."/>
            <person name="Gansberger K."/>
            <person name="Moffat K."/>
            <person name="Hill J."/>
            <person name="Bera J."/>
            <person name="Fadrosh D."/>
            <person name="Jin S."/>
            <person name="Johri S."/>
            <person name="Kim M."/>
            <person name="Overton L."/>
            <person name="Reardon M."/>
            <person name="Tsitrin T."/>
            <person name="Vuong H."/>
            <person name="Weaver B."/>
            <person name="Ciecko A."/>
            <person name="Tallon L."/>
            <person name="Jackson J."/>
            <person name="Pai G."/>
            <person name="Aken S.V."/>
            <person name="Utterback T."/>
            <person name="Reidmuller S."/>
            <person name="Feldblyum T."/>
            <person name="Hsiao J."/>
            <person name="Zismann V."/>
            <person name="Iobst S."/>
            <person name="de Vazeille A.R."/>
            <person name="Buell C.R."/>
            <person name="Ying K."/>
            <person name="Li Y."/>
            <person name="Lu T."/>
            <person name="Huang Y."/>
            <person name="Zhao Q."/>
            <person name="Feng Q."/>
            <person name="Zhang L."/>
            <person name="Zhu J."/>
            <person name="Weng Q."/>
            <person name="Mu J."/>
            <person name="Lu Y."/>
            <person name="Fan D."/>
            <person name="Liu Y."/>
            <person name="Guan J."/>
            <person name="Zhang Y."/>
            <person name="Yu S."/>
            <person name="Liu X."/>
            <person name="Zhang Y."/>
            <person name="Hong G."/>
            <person name="Han B."/>
            <person name="Choisne N."/>
            <person name="Demange N."/>
            <person name="Orjeda G."/>
            <person name="Samain S."/>
            <person name="Cattolico L."/>
            <person name="Pelletier E."/>
            <person name="Couloux A."/>
            <person name="Segurens B."/>
            <person name="Wincker P."/>
            <person name="D'Hont A."/>
            <person name="Scarpelli C."/>
            <person name="Weissenbach J."/>
            <person name="Salanoubat M."/>
            <person name="Quetier F."/>
            <person name="Yu Y."/>
            <person name="Kim H.R."/>
            <person name="Rambo T."/>
            <person name="Currie J."/>
            <person name="Collura K."/>
            <person name="Luo M."/>
            <person name="Yang T."/>
            <person name="Ammiraju J.S.S."/>
            <person name="Engler F."/>
            <person name="Soderlund C."/>
            <person name="Wing R.A."/>
            <person name="Palmer L.E."/>
            <person name="de la Bastide M."/>
            <person name="Spiegel L."/>
            <person name="Nascimento L."/>
            <person name="Zutavern T."/>
            <person name="O'Shaughnessy A."/>
            <person name="Dike S."/>
            <person name="Dedhia N."/>
            <person name="Preston R."/>
            <person name="Balija V."/>
            <person name="McCombie W.R."/>
            <person name="Chow T."/>
            <person name="Chen H."/>
            <person name="Chung M."/>
            <person name="Chen C."/>
            <person name="Shaw J."/>
            <person name="Wu H."/>
            <person name="Hsiao K."/>
            <person name="Chao Y."/>
            <person name="Chu M."/>
            <person name="Cheng C."/>
            <person name="Hour A."/>
            <person name="Lee P."/>
            <person name="Lin S."/>
            <person name="Lin Y."/>
            <person name="Liou J."/>
            <person name="Liu S."/>
            <person name="Hsing Y."/>
            <person name="Raghuvanshi S."/>
            <person name="Mohanty A."/>
            <person name="Bharti A.K."/>
            <person name="Gaur A."/>
            <person name="Gupta V."/>
            <person name="Kumar D."/>
            <person name="Ravi V."/>
            <person name="Vij S."/>
            <person name="Kapur A."/>
            <person name="Khurana P."/>
            <person name="Khurana P."/>
            <person name="Khurana J.P."/>
            <person name="Tyagi A.K."/>
            <person name="Gaikwad K."/>
            <person name="Singh A."/>
            <person name="Dalal V."/>
            <person name="Srivastava S."/>
            <person name="Dixit A."/>
            <person name="Pal A.K."/>
            <person name="Ghazi I.A."/>
            <person name="Yadav M."/>
            <person name="Pandit A."/>
            <person name="Bhargava A."/>
            <person name="Sureshbabu K."/>
            <person name="Batra K."/>
            <person name="Sharma T.R."/>
            <person name="Mohapatra T."/>
            <person name="Singh N.K."/>
            <person name="Messing J."/>
            <person name="Nelson A.B."/>
            <person name="Fuks G."/>
            <person name="Kavchok S."/>
            <person name="Keizer G."/>
            <person name="Linton E."/>
            <person name="Llaca V."/>
            <person name="Song R."/>
            <person name="Tanyolac B."/>
            <person name="Young S."/>
            <person name="Ho-Il K."/>
            <person name="Hahn J.H."/>
            <person name="Sangsakoo G."/>
            <person name="Vanavichit A."/>
            <person name="de Mattos Luiz.A.T."/>
            <person name="Zimmer P.D."/>
            <person name="Malone G."/>
            <person name="Dellagostin O."/>
            <person name="de Oliveira A.C."/>
            <person name="Bevan M."/>
            <person name="Bancroft I."/>
            <person name="Minx P."/>
            <person name="Cordum H."/>
            <person name="Wilson R."/>
            <person name="Cheng Z."/>
            <person name="Jin W."/>
            <person name="Jiang J."/>
            <person name="Leong S.A."/>
            <person name="Iwama H."/>
            <person name="Gojobori T."/>
            <person name="Itoh T."/>
            <person name="Niimura Y."/>
            <person name="Fujii Y."/>
            <person name="Habara T."/>
            <person name="Sakai H."/>
            <person name="Sato Y."/>
            <person name="Wilson G."/>
            <person name="Kumar K."/>
            <person name="McCouch S."/>
            <person name="Juretic N."/>
            <person name="Hoen D."/>
            <person name="Wright S."/>
            <person name="Bruskiewich R."/>
            <person name="Bureau T."/>
            <person name="Miyao A."/>
            <person name="Hirochika H."/>
            <person name="Nishikawa T."/>
            <person name="Kadowaki K."/>
            <person name="Sugiura M."/>
            <person name="Burr B."/>
            <person name="Sasaki T."/>
        </authorList>
    </citation>
    <scope>NUCLEOTIDE SEQUENCE [LARGE SCALE GENOMIC DNA]</scope>
    <source>
        <strain evidence="4">cv. Nipponbare</strain>
    </source>
</reference>
<reference evidence="2" key="1">
    <citation type="journal article" date="2002" name="Nature">
        <title>The genome sequence and structure of rice chromosome 1.</title>
        <authorList>
            <person name="Sasaki T."/>
            <person name="Matsumoto T."/>
            <person name="Yamamoto K."/>
            <person name="Sakata K."/>
            <person name="Baba T."/>
            <person name="Katayose Y."/>
            <person name="Wu J."/>
            <person name="Niimura Y."/>
            <person name="Cheng Z."/>
            <person name="Nagamura Y."/>
            <person name="Antonio B.A."/>
            <person name="Kanamori H."/>
            <person name="Hosokawa S."/>
            <person name="Masukawa M."/>
            <person name="Arikawa K."/>
            <person name="Chiden Y."/>
            <person name="Hayashi M."/>
            <person name="Okamoto M."/>
            <person name="Ando T."/>
            <person name="Aoki H."/>
            <person name="Arita K."/>
            <person name="Hamada M."/>
            <person name="Harada C."/>
            <person name="Hijishita S."/>
            <person name="Honda M."/>
            <person name="Ichikawa Y."/>
            <person name="Idonuma A."/>
            <person name="Iijima M."/>
            <person name="Ikeda M."/>
            <person name="Ikeno M."/>
            <person name="Itoh S."/>
            <person name="Itoh T."/>
            <person name="Itoh Y."/>
            <person name="Itoh Y."/>
            <person name="Iwabuchi A."/>
            <person name="Kamiya K."/>
            <person name="Karasawa W."/>
            <person name="Katagiri S."/>
            <person name="Kikuta A."/>
            <person name="Kobayashi N."/>
            <person name="Kono I."/>
            <person name="Machita K."/>
            <person name="Maehara T."/>
            <person name="Mizuno H."/>
            <person name="Mizubayashi T."/>
            <person name="Mukai Y."/>
            <person name="Nagasaki H."/>
            <person name="Nakashima M."/>
            <person name="Nakama Y."/>
            <person name="Nakamichi Y."/>
            <person name="Nakamura M."/>
            <person name="Namiki N."/>
            <person name="Negishi M."/>
            <person name="Ohta I."/>
            <person name="Ono N."/>
            <person name="Saji S."/>
            <person name="Sakai K."/>
            <person name="Shibata M."/>
            <person name="Shimokawa T."/>
            <person name="Shomura A."/>
            <person name="Song J."/>
            <person name="Takazaki Y."/>
            <person name="Terasawa K."/>
            <person name="Tsuji K."/>
            <person name="Waki K."/>
            <person name="Yamagata H."/>
            <person name="Yamane H."/>
            <person name="Yoshiki S."/>
            <person name="Yoshihara R."/>
            <person name="Yukawa K."/>
            <person name="Zhong H."/>
            <person name="Iwama H."/>
            <person name="Endo T."/>
            <person name="Ito H."/>
            <person name="Hahn J.H."/>
            <person name="Kim H.I."/>
            <person name="Eun M.Y."/>
            <person name="Yano M."/>
            <person name="Jiang J."/>
            <person name="Gojobori T."/>
        </authorList>
    </citation>
    <scope>NUCLEOTIDE SEQUENCE</scope>
</reference>
<dbReference type="Proteomes" id="UP000817658">
    <property type="component" value="Chromosome 1"/>
</dbReference>
<feature type="region of interest" description="Disordered" evidence="1">
    <location>
        <begin position="42"/>
        <end position="65"/>
    </location>
</feature>
<reference evidence="4" key="3">
    <citation type="journal article" date="2008" name="Nucleic Acids Res.">
        <title>The rice annotation project database (RAP-DB): 2008 update.</title>
        <authorList>
            <consortium name="The rice annotation project (RAP)"/>
        </authorList>
    </citation>
    <scope>GENOME REANNOTATION</scope>
    <source>
        <strain evidence="4">cv. Nipponbare</strain>
    </source>
</reference>
<protein>
    <submittedName>
        <fullName evidence="2">Uncharacterized protein</fullName>
    </submittedName>
</protein>
<dbReference type="AlphaFoldDB" id="Q9LGH2"/>
<feature type="compositionally biased region" description="Basic residues" evidence="1">
    <location>
        <begin position="42"/>
        <end position="52"/>
    </location>
</feature>
<evidence type="ECO:0000313" key="2">
    <source>
        <dbReference type="EMBL" id="BAB07952.1"/>
    </source>
</evidence>
<evidence type="ECO:0000313" key="4">
    <source>
        <dbReference type="Proteomes" id="UP000000763"/>
    </source>
</evidence>
<dbReference type="EMBL" id="AP002524">
    <property type="protein sequence ID" value="BAB07952.1"/>
    <property type="molecule type" value="Genomic_DNA"/>
</dbReference>
<gene>
    <name evidence="3" type="ORF">OJ1174_D05.9</name>
    <name evidence="2" type="ORF">P0406H10.32</name>
</gene>
<evidence type="ECO:0000313" key="3">
    <source>
        <dbReference type="EMBL" id="BAB33017.1"/>
    </source>
</evidence>
<accession>Q9LGH2</accession>
<dbReference type="EMBL" id="AP003118">
    <property type="protein sequence ID" value="BAB33017.1"/>
    <property type="molecule type" value="Genomic_DNA"/>
</dbReference>
<organism evidence="2">
    <name type="scientific">Oryza sativa subsp. japonica</name>
    <name type="common">Rice</name>
    <dbReference type="NCBI Taxonomy" id="39947"/>
    <lineage>
        <taxon>Eukaryota</taxon>
        <taxon>Viridiplantae</taxon>
        <taxon>Streptophyta</taxon>
        <taxon>Embryophyta</taxon>
        <taxon>Tracheophyta</taxon>
        <taxon>Spermatophyta</taxon>
        <taxon>Magnoliopsida</taxon>
        <taxon>Liliopsida</taxon>
        <taxon>Poales</taxon>
        <taxon>Poaceae</taxon>
        <taxon>BOP clade</taxon>
        <taxon>Oryzoideae</taxon>
        <taxon>Oryzeae</taxon>
        <taxon>Oryzinae</taxon>
        <taxon>Oryza</taxon>
        <taxon>Oryza sativa</taxon>
    </lineage>
</organism>